<dbReference type="AlphaFoldDB" id="A0A0E9S8C0"/>
<organism evidence="1">
    <name type="scientific">Anguilla anguilla</name>
    <name type="common">European freshwater eel</name>
    <name type="synonym">Muraena anguilla</name>
    <dbReference type="NCBI Taxonomy" id="7936"/>
    <lineage>
        <taxon>Eukaryota</taxon>
        <taxon>Metazoa</taxon>
        <taxon>Chordata</taxon>
        <taxon>Craniata</taxon>
        <taxon>Vertebrata</taxon>
        <taxon>Euteleostomi</taxon>
        <taxon>Actinopterygii</taxon>
        <taxon>Neopterygii</taxon>
        <taxon>Teleostei</taxon>
        <taxon>Anguilliformes</taxon>
        <taxon>Anguillidae</taxon>
        <taxon>Anguilla</taxon>
    </lineage>
</organism>
<proteinExistence type="predicted"/>
<name>A0A0E9S8C0_ANGAN</name>
<reference evidence="1" key="2">
    <citation type="journal article" date="2015" name="Fish Shellfish Immunol.">
        <title>Early steps in the European eel (Anguilla anguilla)-Vibrio vulnificus interaction in the gills: Role of the RtxA13 toxin.</title>
        <authorList>
            <person name="Callol A."/>
            <person name="Pajuelo D."/>
            <person name="Ebbesson L."/>
            <person name="Teles M."/>
            <person name="MacKenzie S."/>
            <person name="Amaro C."/>
        </authorList>
    </citation>
    <scope>NUCLEOTIDE SEQUENCE</scope>
</reference>
<accession>A0A0E9S8C0</accession>
<dbReference type="EMBL" id="GBXM01071662">
    <property type="protein sequence ID" value="JAH36915.1"/>
    <property type="molecule type" value="Transcribed_RNA"/>
</dbReference>
<evidence type="ECO:0000313" key="1">
    <source>
        <dbReference type="EMBL" id="JAH36915.1"/>
    </source>
</evidence>
<protein>
    <submittedName>
        <fullName evidence="1">Uncharacterized protein</fullName>
    </submittedName>
</protein>
<reference evidence="1" key="1">
    <citation type="submission" date="2014-11" db="EMBL/GenBank/DDBJ databases">
        <authorList>
            <person name="Amaro Gonzalez C."/>
        </authorList>
    </citation>
    <scope>NUCLEOTIDE SEQUENCE</scope>
</reference>
<sequence length="25" mass="2937">MKYFLNEISHVICVVMHCLCGFYSV</sequence>